<keyword evidence="3" id="KW-1185">Reference proteome</keyword>
<feature type="region of interest" description="Disordered" evidence="1">
    <location>
        <begin position="148"/>
        <end position="168"/>
    </location>
</feature>
<accession>C5LUK9</accession>
<proteinExistence type="predicted"/>
<feature type="compositionally biased region" description="Basic and acidic residues" evidence="1">
    <location>
        <begin position="157"/>
        <end position="168"/>
    </location>
</feature>
<dbReference type="GeneID" id="9051346"/>
<dbReference type="AlphaFoldDB" id="C5LUK9"/>
<feature type="region of interest" description="Disordered" evidence="1">
    <location>
        <begin position="51"/>
        <end position="100"/>
    </location>
</feature>
<reference evidence="2 3" key="1">
    <citation type="submission" date="2008-07" db="EMBL/GenBank/DDBJ databases">
        <authorList>
            <person name="El-Sayed N."/>
            <person name="Caler E."/>
            <person name="Inman J."/>
            <person name="Amedeo P."/>
            <person name="Hass B."/>
            <person name="Wortman J."/>
        </authorList>
    </citation>
    <scope>NUCLEOTIDE SEQUENCE [LARGE SCALE GENOMIC DNA]</scope>
    <source>
        <strain evidence="3">ATCC 50983 / TXsc</strain>
    </source>
</reference>
<evidence type="ECO:0000256" key="1">
    <source>
        <dbReference type="SAM" id="MobiDB-lite"/>
    </source>
</evidence>
<evidence type="ECO:0000313" key="2">
    <source>
        <dbReference type="EMBL" id="EEQ99583.1"/>
    </source>
</evidence>
<feature type="compositionally biased region" description="Basic and acidic residues" evidence="1">
    <location>
        <begin position="51"/>
        <end position="69"/>
    </location>
</feature>
<sequence length="168" mass="18151">MSNQGDDDHDNVQALAELVNPTLNQLTEAIGQLIQQQQEATSLLRDVLLKQPEKENVEAGEATKKEEVGKTSTDPSKSPRGFSLPEATPRAETMEHAPADYPHRRLAYAPAAKRPGLCTGCGHIPCSSPVSDHQLTDALKAVKLLKAPEGGPFQGIADDRTGMSFQRE</sequence>
<evidence type="ECO:0000313" key="3">
    <source>
        <dbReference type="Proteomes" id="UP000007800"/>
    </source>
</evidence>
<dbReference type="InParanoid" id="C5LUK9"/>
<dbReference type="EMBL" id="GG685518">
    <property type="protein sequence ID" value="EEQ99583.1"/>
    <property type="molecule type" value="Genomic_DNA"/>
</dbReference>
<protein>
    <submittedName>
        <fullName evidence="2">Uncharacterized protein</fullName>
    </submittedName>
</protein>
<dbReference type="Proteomes" id="UP000007800">
    <property type="component" value="Unassembled WGS sequence"/>
</dbReference>
<dbReference type="RefSeq" id="XP_002766866.1">
    <property type="nucleotide sequence ID" value="XM_002766820.1"/>
</dbReference>
<gene>
    <name evidence="2" type="ORF">Pmar_PMAR014218</name>
</gene>
<name>C5LUK9_PERM5</name>
<organism evidence="3">
    <name type="scientific">Perkinsus marinus (strain ATCC 50983 / TXsc)</name>
    <dbReference type="NCBI Taxonomy" id="423536"/>
    <lineage>
        <taxon>Eukaryota</taxon>
        <taxon>Sar</taxon>
        <taxon>Alveolata</taxon>
        <taxon>Perkinsozoa</taxon>
        <taxon>Perkinsea</taxon>
        <taxon>Perkinsida</taxon>
        <taxon>Perkinsidae</taxon>
        <taxon>Perkinsus</taxon>
    </lineage>
</organism>
<feature type="non-terminal residue" evidence="2">
    <location>
        <position position="168"/>
    </location>
</feature>